<feature type="domain" description="BON" evidence="1">
    <location>
        <begin position="86"/>
        <end position="153"/>
    </location>
</feature>
<evidence type="ECO:0000313" key="3">
    <source>
        <dbReference type="Proteomes" id="UP000294506"/>
    </source>
</evidence>
<dbReference type="Gene3D" id="3.30.1340.30">
    <property type="match status" value="3"/>
</dbReference>
<gene>
    <name evidence="2" type="ORF">EV640_10780</name>
</gene>
<feature type="domain" description="BON" evidence="1">
    <location>
        <begin position="156"/>
        <end position="224"/>
    </location>
</feature>
<dbReference type="Pfam" id="PF04972">
    <property type="entry name" value="BON"/>
    <property type="match status" value="3"/>
</dbReference>
<accession>A0A4R7G0E1</accession>
<evidence type="ECO:0000259" key="1">
    <source>
        <dbReference type="PROSITE" id="PS50914"/>
    </source>
</evidence>
<comment type="caution">
    <text evidence="2">The sequence shown here is derived from an EMBL/GenBank/DDBJ whole genome shotgun (WGS) entry which is preliminary data.</text>
</comment>
<dbReference type="InterPro" id="IPR007055">
    <property type="entry name" value="BON_dom"/>
</dbReference>
<dbReference type="RefSeq" id="WP_133726365.1">
    <property type="nucleotide sequence ID" value="NZ_SOAN01000007.1"/>
</dbReference>
<keyword evidence="3" id="KW-1185">Reference proteome</keyword>
<feature type="domain" description="BON" evidence="1">
    <location>
        <begin position="11"/>
        <end position="79"/>
    </location>
</feature>
<evidence type="ECO:0000313" key="2">
    <source>
        <dbReference type="EMBL" id="TDS84684.1"/>
    </source>
</evidence>
<dbReference type="AlphaFoldDB" id="A0A4R7G0E1"/>
<organism evidence="2 3">
    <name type="scientific">Nesterenkonia aurantiaca</name>
    <dbReference type="NCBI Taxonomy" id="1436010"/>
    <lineage>
        <taxon>Bacteria</taxon>
        <taxon>Bacillati</taxon>
        <taxon>Actinomycetota</taxon>
        <taxon>Actinomycetes</taxon>
        <taxon>Micrococcales</taxon>
        <taxon>Micrococcaceae</taxon>
        <taxon>Nesterenkonia</taxon>
    </lineage>
</organism>
<dbReference type="PROSITE" id="PS50914">
    <property type="entry name" value="BON"/>
    <property type="match status" value="3"/>
</dbReference>
<dbReference type="Proteomes" id="UP000294506">
    <property type="component" value="Unassembled WGS sequence"/>
</dbReference>
<name>A0A4R7G0E1_9MICC</name>
<protein>
    <submittedName>
        <fullName evidence="2">Osmotically-inducible protein OsmY</fullName>
    </submittedName>
</protein>
<dbReference type="InterPro" id="IPR051686">
    <property type="entry name" value="Lipoprotein_DolP"/>
</dbReference>
<dbReference type="PANTHER" id="PTHR34606:SF4">
    <property type="entry name" value="OUTER MEMBRANE LIPOPROTEIN DOLP"/>
    <property type="match status" value="1"/>
</dbReference>
<sequence>MHRVSPKMAHTDRVLQRGVEAELSWSPDLDASGIEIHVEDSAVTASGVVGSYAEFLAVGRAMRRVRGVTSAINKVVVQAENSRWVTDADIRRIVDHALTWSTTVPRTVKSRVLNRHVTLTGEVSWDFQRRAAQRAVHDLRGVESVENLIHLTTRTPVENAEQQLRDAMERNPLLDSSRITATVIDHTAVLTGYVSSLAEWEQAGSATWGCPSVTQVDNRLVVRPY</sequence>
<dbReference type="PANTHER" id="PTHR34606">
    <property type="entry name" value="BON DOMAIN-CONTAINING PROTEIN"/>
    <property type="match status" value="1"/>
</dbReference>
<proteinExistence type="predicted"/>
<dbReference type="EMBL" id="SOAN01000007">
    <property type="protein sequence ID" value="TDS84684.1"/>
    <property type="molecule type" value="Genomic_DNA"/>
</dbReference>
<reference evidence="2 3" key="1">
    <citation type="submission" date="2019-03" db="EMBL/GenBank/DDBJ databases">
        <title>Genomic Encyclopedia of Type Strains, Phase III (KMG-III): the genomes of soil and plant-associated and newly described type strains.</title>
        <authorList>
            <person name="Whitman W."/>
        </authorList>
    </citation>
    <scope>NUCLEOTIDE SEQUENCE [LARGE SCALE GENOMIC DNA]</scope>
    <source>
        <strain evidence="2 3">DSM 27373</strain>
    </source>
</reference>